<dbReference type="OrthoDB" id="9815425at2"/>
<dbReference type="InterPro" id="IPR029058">
    <property type="entry name" value="AB_hydrolase_fold"/>
</dbReference>
<dbReference type="STRING" id="269670.SAMN02982927_02788"/>
<evidence type="ECO:0000313" key="2">
    <source>
        <dbReference type="Proteomes" id="UP000198752"/>
    </source>
</evidence>
<evidence type="ECO:0000313" key="1">
    <source>
        <dbReference type="EMBL" id="SFG79292.1"/>
    </source>
</evidence>
<gene>
    <name evidence="1" type="ORF">SAMN02982927_02788</name>
</gene>
<sequence>MGVISWVNHHADKLRIYKNDISLVRDSAEGNLAIVCALNDSAKQITQVSSIYGALDLINPSQTFYHWNLSSYPMNRSQKAYITSIIRL</sequence>
<protein>
    <submittedName>
        <fullName evidence="1">Uncharacterized protein</fullName>
    </submittedName>
</protein>
<dbReference type="Gene3D" id="3.40.50.1820">
    <property type="entry name" value="alpha/beta hydrolase"/>
    <property type="match status" value="1"/>
</dbReference>
<accession>A0A1I2UQ91</accession>
<keyword evidence="2" id="KW-1185">Reference proteome</keyword>
<dbReference type="EMBL" id="FOOY01000022">
    <property type="protein sequence ID" value="SFG79292.1"/>
    <property type="molecule type" value="Genomic_DNA"/>
</dbReference>
<dbReference type="Proteomes" id="UP000198752">
    <property type="component" value="Unassembled WGS sequence"/>
</dbReference>
<proteinExistence type="predicted"/>
<dbReference type="AlphaFoldDB" id="A0A1I2UQ91"/>
<name>A0A1I2UQ91_9BACL</name>
<reference evidence="2" key="1">
    <citation type="submission" date="2016-10" db="EMBL/GenBank/DDBJ databases">
        <authorList>
            <person name="Varghese N."/>
            <person name="Submissions S."/>
        </authorList>
    </citation>
    <scope>NUCLEOTIDE SEQUENCE [LARGE SCALE GENOMIC DNA]</scope>
    <source>
        <strain evidence="2">ATCC 700379</strain>
    </source>
</reference>
<organism evidence="1 2">
    <name type="scientific">Sporolactobacillus nakayamae</name>
    <dbReference type="NCBI Taxonomy" id="269670"/>
    <lineage>
        <taxon>Bacteria</taxon>
        <taxon>Bacillati</taxon>
        <taxon>Bacillota</taxon>
        <taxon>Bacilli</taxon>
        <taxon>Bacillales</taxon>
        <taxon>Sporolactobacillaceae</taxon>
        <taxon>Sporolactobacillus</taxon>
    </lineage>
</organism>